<reference evidence="1 2" key="1">
    <citation type="submission" date="2018-11" db="EMBL/GenBank/DDBJ databases">
        <title>Sequencing the genomes of 1000 actinobacteria strains.</title>
        <authorList>
            <person name="Klenk H.-P."/>
        </authorList>
    </citation>
    <scope>NUCLEOTIDE SEQUENCE [LARGE SCALE GENOMIC DNA]</scope>
    <source>
        <strain evidence="1 2">DSM 11294</strain>
    </source>
</reference>
<comment type="caution">
    <text evidence="1">The sequence shown here is derived from an EMBL/GenBank/DDBJ whole genome shotgun (WGS) entry which is preliminary data.</text>
</comment>
<dbReference type="Proteomes" id="UP000280668">
    <property type="component" value="Unassembled WGS sequence"/>
</dbReference>
<name>A0A3N2BBN3_9MICO</name>
<gene>
    <name evidence="1" type="ORF">EDD31_1031</name>
</gene>
<dbReference type="EMBL" id="RKHK01000001">
    <property type="protein sequence ID" value="ROR72673.1"/>
    <property type="molecule type" value="Genomic_DNA"/>
</dbReference>
<protein>
    <recommendedName>
        <fullName evidence="3">DUF192 domain-containing protein</fullName>
    </recommendedName>
</protein>
<dbReference type="Pfam" id="PF02643">
    <property type="entry name" value="DUF192"/>
    <property type="match status" value="1"/>
</dbReference>
<dbReference type="Gene3D" id="2.60.120.1140">
    <property type="entry name" value="Protein of unknown function DUF192"/>
    <property type="match status" value="1"/>
</dbReference>
<evidence type="ECO:0000313" key="2">
    <source>
        <dbReference type="Proteomes" id="UP000280668"/>
    </source>
</evidence>
<dbReference type="AlphaFoldDB" id="A0A3N2BBN3"/>
<accession>A0A3N2BBN3</accession>
<dbReference type="InterPro" id="IPR003795">
    <property type="entry name" value="DUF192"/>
</dbReference>
<dbReference type="OrthoDB" id="3177228at2"/>
<organism evidence="1 2">
    <name type="scientific">Bogoriella caseilytica</name>
    <dbReference type="NCBI Taxonomy" id="56055"/>
    <lineage>
        <taxon>Bacteria</taxon>
        <taxon>Bacillati</taxon>
        <taxon>Actinomycetota</taxon>
        <taxon>Actinomycetes</taxon>
        <taxon>Micrococcales</taxon>
        <taxon>Bogoriellaceae</taxon>
        <taxon>Bogoriella</taxon>
    </lineage>
</organism>
<proteinExistence type="predicted"/>
<evidence type="ECO:0000313" key="1">
    <source>
        <dbReference type="EMBL" id="ROR72673.1"/>
    </source>
</evidence>
<keyword evidence="2" id="KW-1185">Reference proteome</keyword>
<evidence type="ECO:0008006" key="3">
    <source>
        <dbReference type="Google" id="ProtNLM"/>
    </source>
</evidence>
<sequence length="140" mass="15228">MVAGNRREASEWPLIKNRRTVPSGGQVRSTELVVDGTPVSSLLLAERFGQRLRGMLARKPLPPAMLISPCSSVHTWWMSATIDVALLNSDRKAIAVRTMKPWGFFGARGTTTVLEAPAGSFERWGLDVGSAISWAANGHQ</sequence>
<dbReference type="InterPro" id="IPR038695">
    <property type="entry name" value="Saro_0823-like_sf"/>
</dbReference>